<dbReference type="InterPro" id="IPR023006">
    <property type="entry name" value="YchJ-like"/>
</dbReference>
<evidence type="ECO:0000313" key="3">
    <source>
        <dbReference type="EMBL" id="PWB97327.1"/>
    </source>
</evidence>
<sequence>MIDDSSRCPCLSGESYGACCAPLHRGAAAPTAERLMRSRFSAFAIGDAGYLLATWHPATRPERLELDEGIRWYRLDIERTERGGMLDTDGVVEFSAFWKGGGQSGVQHEASTFARSDGRWVYVDAAG</sequence>
<evidence type="ECO:0000259" key="2">
    <source>
        <dbReference type="Pfam" id="PF17775"/>
    </source>
</evidence>
<accession>A0A2U1T0E3</accession>
<dbReference type="InterPro" id="IPR048469">
    <property type="entry name" value="YchJ-like_M"/>
</dbReference>
<dbReference type="Proteomes" id="UP000244978">
    <property type="component" value="Unassembled WGS sequence"/>
</dbReference>
<gene>
    <name evidence="3" type="ORF">DF220_05415</name>
</gene>
<dbReference type="Pfam" id="PF17775">
    <property type="entry name" value="YchJ_M-like"/>
    <property type="match status" value="1"/>
</dbReference>
<dbReference type="HAMAP" id="MF_00612">
    <property type="entry name" value="UPF0225"/>
    <property type="match status" value="1"/>
</dbReference>
<comment type="similarity">
    <text evidence="1">Belongs to the UPF0225 family.</text>
</comment>
<dbReference type="Gene3D" id="3.10.450.50">
    <property type="match status" value="1"/>
</dbReference>
<dbReference type="SUPFAM" id="SSF54427">
    <property type="entry name" value="NTF2-like"/>
    <property type="match status" value="1"/>
</dbReference>
<comment type="caution">
    <text evidence="3">The sequence shown here is derived from an EMBL/GenBank/DDBJ whole genome shotgun (WGS) entry which is preliminary data.</text>
</comment>
<protein>
    <recommendedName>
        <fullName evidence="1">UPF0225 protein DF220_05415</fullName>
    </recommendedName>
</protein>
<organism evidence="3 4">
    <name type="scientific">Homoserinimonas hongtaonis</name>
    <dbReference type="NCBI Taxonomy" id="2079791"/>
    <lineage>
        <taxon>Bacteria</taxon>
        <taxon>Bacillati</taxon>
        <taxon>Actinomycetota</taxon>
        <taxon>Actinomycetes</taxon>
        <taxon>Micrococcales</taxon>
        <taxon>Microbacteriaceae</taxon>
        <taxon>Homoserinimonas</taxon>
    </lineage>
</organism>
<evidence type="ECO:0000256" key="1">
    <source>
        <dbReference type="HAMAP-Rule" id="MF_00612"/>
    </source>
</evidence>
<name>A0A2U1T0E3_9MICO</name>
<dbReference type="InterPro" id="IPR032710">
    <property type="entry name" value="NTF2-like_dom_sf"/>
</dbReference>
<reference evidence="4" key="1">
    <citation type="submission" date="2018-04" db="EMBL/GenBank/DDBJ databases">
        <authorList>
            <person name="Liu S."/>
            <person name="Wang Z."/>
            <person name="Li J."/>
        </authorList>
    </citation>
    <scope>NUCLEOTIDE SEQUENCE [LARGE SCALE GENOMIC DNA]</scope>
    <source>
        <strain evidence="4">S1194</strain>
    </source>
</reference>
<dbReference type="AlphaFoldDB" id="A0A2U1T0E3"/>
<dbReference type="RefSeq" id="WP_108997338.1">
    <property type="nucleotide sequence ID" value="NZ_QEEX01000001.1"/>
</dbReference>
<dbReference type="EMBL" id="QEEX01000001">
    <property type="protein sequence ID" value="PWB97327.1"/>
    <property type="molecule type" value="Genomic_DNA"/>
</dbReference>
<feature type="domain" description="YchJ-like middle NTF2-like" evidence="2">
    <location>
        <begin position="31"/>
        <end position="125"/>
    </location>
</feature>
<proteinExistence type="inferred from homology"/>
<evidence type="ECO:0000313" key="4">
    <source>
        <dbReference type="Proteomes" id="UP000244978"/>
    </source>
</evidence>
<keyword evidence="4" id="KW-1185">Reference proteome</keyword>